<dbReference type="STRING" id="399736.SAMN04489720_0079"/>
<accession>A0A1G7ZRH7</accession>
<dbReference type="OrthoDB" id="5121327at2"/>
<dbReference type="AlphaFoldDB" id="A0A1G7ZRH7"/>
<evidence type="ECO:0000313" key="2">
    <source>
        <dbReference type="Proteomes" id="UP000198822"/>
    </source>
</evidence>
<gene>
    <name evidence="1" type="ORF">SAMN04489720_0079</name>
</gene>
<keyword evidence="2" id="KW-1185">Reference proteome</keyword>
<proteinExistence type="predicted"/>
<evidence type="ECO:0000313" key="1">
    <source>
        <dbReference type="EMBL" id="SDH11285.1"/>
    </source>
</evidence>
<organism evidence="1 2">
    <name type="scientific">Agrococcus jejuensis</name>
    <dbReference type="NCBI Taxonomy" id="399736"/>
    <lineage>
        <taxon>Bacteria</taxon>
        <taxon>Bacillati</taxon>
        <taxon>Actinomycetota</taxon>
        <taxon>Actinomycetes</taxon>
        <taxon>Micrococcales</taxon>
        <taxon>Microbacteriaceae</taxon>
        <taxon>Agrococcus</taxon>
    </lineage>
</organism>
<dbReference type="EMBL" id="LT629695">
    <property type="protein sequence ID" value="SDH11285.1"/>
    <property type="molecule type" value="Genomic_DNA"/>
</dbReference>
<protein>
    <recommendedName>
        <fullName evidence="3">YtxH-like protein</fullName>
    </recommendedName>
</protein>
<dbReference type="Proteomes" id="UP000198822">
    <property type="component" value="Chromosome I"/>
</dbReference>
<name>A0A1G7ZRH7_9MICO</name>
<sequence length="59" mass="6404">MRTIALLAVGAIAGAVVVTRMQQTPKGKEILDAADARVREFTDAVKDGYSSRDRELRGE</sequence>
<evidence type="ECO:0008006" key="3">
    <source>
        <dbReference type="Google" id="ProtNLM"/>
    </source>
</evidence>
<reference evidence="2" key="1">
    <citation type="submission" date="2016-10" db="EMBL/GenBank/DDBJ databases">
        <authorList>
            <person name="Varghese N."/>
            <person name="Submissions S."/>
        </authorList>
    </citation>
    <scope>NUCLEOTIDE SEQUENCE [LARGE SCALE GENOMIC DNA]</scope>
    <source>
        <strain evidence="2">DSM 22002</strain>
    </source>
</reference>
<dbReference type="RefSeq" id="WP_092501483.1">
    <property type="nucleotide sequence ID" value="NZ_LT629695.1"/>
</dbReference>